<dbReference type="PANTHER" id="PTHR42779:SF1">
    <property type="entry name" value="PROTEIN YNJB"/>
    <property type="match status" value="1"/>
</dbReference>
<feature type="signal peptide" evidence="1">
    <location>
        <begin position="1"/>
        <end position="20"/>
    </location>
</feature>
<keyword evidence="1" id="KW-0732">Signal</keyword>
<dbReference type="Pfam" id="PF13416">
    <property type="entry name" value="SBP_bac_8"/>
    <property type="match status" value="1"/>
</dbReference>
<dbReference type="PROSITE" id="PS51257">
    <property type="entry name" value="PROKAR_LIPOPROTEIN"/>
    <property type="match status" value="1"/>
</dbReference>
<dbReference type="AlphaFoldDB" id="A0AAW9MWR1"/>
<name>A0AAW9MWR1_9FIRM</name>
<dbReference type="EMBL" id="JAYKOT010000003">
    <property type="protein sequence ID" value="MEB3429358.1"/>
    <property type="molecule type" value="Genomic_DNA"/>
</dbReference>
<organism evidence="2 3">
    <name type="scientific">Citroniella saccharovorans</name>
    <dbReference type="NCBI Taxonomy" id="2053367"/>
    <lineage>
        <taxon>Bacteria</taxon>
        <taxon>Bacillati</taxon>
        <taxon>Bacillota</taxon>
        <taxon>Tissierellia</taxon>
        <taxon>Tissierellales</taxon>
        <taxon>Peptoniphilaceae</taxon>
        <taxon>Citroniella</taxon>
    </lineage>
</organism>
<dbReference type="InterPro" id="IPR027020">
    <property type="entry name" value="YnjB"/>
</dbReference>
<gene>
    <name evidence="2" type="ORF">VLK81_04900</name>
</gene>
<reference evidence="2 3" key="1">
    <citation type="submission" date="2024-01" db="EMBL/GenBank/DDBJ databases">
        <title>Complete genome sequence of Citroniella saccharovorans strain M6.X9, isolated from human fecal sample.</title>
        <authorList>
            <person name="Cheng G."/>
            <person name="Westerholm M."/>
            <person name="Schnurer A."/>
        </authorList>
    </citation>
    <scope>NUCLEOTIDE SEQUENCE [LARGE SCALE GENOMIC DNA]</scope>
    <source>
        <strain evidence="2 3">DSM 29873</strain>
    </source>
</reference>
<sequence length="438" mass="49898">MKKRILVLFLLFVLAFTACTNDKKTIEEGSSTISTEFDIKEKSDGNKEDKKDNSNKDISSMSFEEIKEKAKGTTVNFYGYGGDVLRNDFIDKTFIPYVKENYDVTVNRVPMDIDAINNLLLNEKQAGKDSVIDVVWINGENFYSNKEAGLLFGPFTDKLDNFKKYVDEKSDDVNYDFAYPIEGYEAPYGKAQHVLIYDSEKVPNPPKSMEELKAWVKENPGKFTYPQMPDFTASAFFRNVISEIVGYEQFMDFDKEYKKEDVLKEIDPAIAYLNEIEPYLWNEGKTYPKDLGTLNNMFKDGEVWMTMSYNPSAADVEIAKGAYKDSVRTFVFNSGNIGNTHFLAIPLGSTNKEGAIMMIDAMLSFEMQLEKSKPKVLGDMPVFDINKLSDEEKKELEAIDNGVATLPAKELLSKRIPEMPAKLVPLFEELWNENVLNK</sequence>
<comment type="caution">
    <text evidence="2">The sequence shown here is derived from an EMBL/GenBank/DDBJ whole genome shotgun (WGS) entry which is preliminary data.</text>
</comment>
<dbReference type="RefSeq" id="WP_324619551.1">
    <property type="nucleotide sequence ID" value="NZ_JAYKOT010000003.1"/>
</dbReference>
<accession>A0AAW9MWR1</accession>
<evidence type="ECO:0000256" key="1">
    <source>
        <dbReference type="SAM" id="SignalP"/>
    </source>
</evidence>
<feature type="chain" id="PRO_5043409873" evidence="1">
    <location>
        <begin position="21"/>
        <end position="438"/>
    </location>
</feature>
<keyword evidence="3" id="KW-1185">Reference proteome</keyword>
<dbReference type="PIRSF" id="PIRSF029172">
    <property type="entry name" value="UCP029172_ABC_sbc_YnjB"/>
    <property type="match status" value="1"/>
</dbReference>
<dbReference type="SUPFAM" id="SSF53850">
    <property type="entry name" value="Periplasmic binding protein-like II"/>
    <property type="match status" value="1"/>
</dbReference>
<protein>
    <submittedName>
        <fullName evidence="2">ABC transporter substrate-binding protein</fullName>
    </submittedName>
</protein>
<evidence type="ECO:0000313" key="2">
    <source>
        <dbReference type="EMBL" id="MEB3429358.1"/>
    </source>
</evidence>
<evidence type="ECO:0000313" key="3">
    <source>
        <dbReference type="Proteomes" id="UP001357733"/>
    </source>
</evidence>
<dbReference type="InterPro" id="IPR006059">
    <property type="entry name" value="SBP"/>
</dbReference>
<proteinExistence type="predicted"/>
<dbReference type="NCBIfam" id="NF008633">
    <property type="entry name" value="PRK11622.1"/>
    <property type="match status" value="1"/>
</dbReference>
<dbReference type="Proteomes" id="UP001357733">
    <property type="component" value="Unassembled WGS sequence"/>
</dbReference>
<dbReference type="PANTHER" id="PTHR42779">
    <property type="entry name" value="PROTEIN YNJB"/>
    <property type="match status" value="1"/>
</dbReference>
<dbReference type="Gene3D" id="3.40.190.10">
    <property type="entry name" value="Periplasmic binding protein-like II"/>
    <property type="match status" value="2"/>
</dbReference>